<proteinExistence type="predicted"/>
<dbReference type="InterPro" id="IPR036322">
    <property type="entry name" value="WD40_repeat_dom_sf"/>
</dbReference>
<dbReference type="PANTHER" id="PTHR19920:SF0">
    <property type="entry name" value="CYTOSOLIC IRON-SULFUR PROTEIN ASSEMBLY PROTEIN CIAO1-RELATED"/>
    <property type="match status" value="1"/>
</dbReference>
<feature type="repeat" description="WD" evidence="3">
    <location>
        <begin position="153"/>
        <end position="191"/>
    </location>
</feature>
<dbReference type="Proteomes" id="UP000747542">
    <property type="component" value="Unassembled WGS sequence"/>
</dbReference>
<dbReference type="InterPro" id="IPR015943">
    <property type="entry name" value="WD40/YVTN_repeat-like_dom_sf"/>
</dbReference>
<dbReference type="Gene3D" id="2.130.10.10">
    <property type="entry name" value="YVTN repeat-like/Quinoprotein amine dehydrogenase"/>
    <property type="match status" value="1"/>
</dbReference>
<evidence type="ECO:0000313" key="5">
    <source>
        <dbReference type="Proteomes" id="UP000747542"/>
    </source>
</evidence>
<organism evidence="4 5">
    <name type="scientific">Homarus americanus</name>
    <name type="common">American lobster</name>
    <dbReference type="NCBI Taxonomy" id="6706"/>
    <lineage>
        <taxon>Eukaryota</taxon>
        <taxon>Metazoa</taxon>
        <taxon>Ecdysozoa</taxon>
        <taxon>Arthropoda</taxon>
        <taxon>Crustacea</taxon>
        <taxon>Multicrustacea</taxon>
        <taxon>Malacostraca</taxon>
        <taxon>Eumalacostraca</taxon>
        <taxon>Eucarida</taxon>
        <taxon>Decapoda</taxon>
        <taxon>Pleocyemata</taxon>
        <taxon>Astacidea</taxon>
        <taxon>Nephropoidea</taxon>
        <taxon>Nephropidae</taxon>
        <taxon>Homarus</taxon>
    </lineage>
</organism>
<comment type="caution">
    <text evidence="4">The sequence shown here is derived from an EMBL/GenBank/DDBJ whole genome shotgun (WGS) entry which is preliminary data.</text>
</comment>
<dbReference type="SMART" id="SM00320">
    <property type="entry name" value="WD40"/>
    <property type="match status" value="3"/>
</dbReference>
<name>A0A8J5NEL6_HOMAM</name>
<dbReference type="PROSITE" id="PS50082">
    <property type="entry name" value="WD_REPEATS_2"/>
    <property type="match status" value="3"/>
</dbReference>
<dbReference type="InterPro" id="IPR019775">
    <property type="entry name" value="WD40_repeat_CS"/>
</dbReference>
<dbReference type="SUPFAM" id="SSF50978">
    <property type="entry name" value="WD40 repeat-like"/>
    <property type="match status" value="1"/>
</dbReference>
<dbReference type="AlphaFoldDB" id="A0A8J5NEL6"/>
<evidence type="ECO:0000313" key="4">
    <source>
        <dbReference type="EMBL" id="KAG7178210.1"/>
    </source>
</evidence>
<dbReference type="InterPro" id="IPR020472">
    <property type="entry name" value="WD40_PAC1"/>
</dbReference>
<dbReference type="Pfam" id="PF00400">
    <property type="entry name" value="WD40"/>
    <property type="match status" value="3"/>
</dbReference>
<accession>A0A8J5NEL6</accession>
<evidence type="ECO:0000256" key="1">
    <source>
        <dbReference type="ARBA" id="ARBA00022574"/>
    </source>
</evidence>
<dbReference type="EMBL" id="JAHLQT010000697">
    <property type="protein sequence ID" value="KAG7178210.1"/>
    <property type="molecule type" value="Genomic_DNA"/>
</dbReference>
<reference evidence="4" key="1">
    <citation type="journal article" date="2021" name="Sci. Adv.">
        <title>The American lobster genome reveals insights on longevity, neural, and immune adaptations.</title>
        <authorList>
            <person name="Polinski J.M."/>
            <person name="Zimin A.V."/>
            <person name="Clark K.F."/>
            <person name="Kohn A.B."/>
            <person name="Sadowski N."/>
            <person name="Timp W."/>
            <person name="Ptitsyn A."/>
            <person name="Khanna P."/>
            <person name="Romanova D.Y."/>
            <person name="Williams P."/>
            <person name="Greenwood S.J."/>
            <person name="Moroz L.L."/>
            <person name="Walt D.R."/>
            <person name="Bodnar A.G."/>
        </authorList>
    </citation>
    <scope>NUCLEOTIDE SEQUENCE</scope>
    <source>
        <strain evidence="4">GMGI-L3</strain>
    </source>
</reference>
<feature type="repeat" description="WD" evidence="3">
    <location>
        <begin position="1"/>
        <end position="33"/>
    </location>
</feature>
<evidence type="ECO:0000256" key="2">
    <source>
        <dbReference type="ARBA" id="ARBA00022737"/>
    </source>
</evidence>
<feature type="repeat" description="WD" evidence="3">
    <location>
        <begin position="45"/>
        <end position="77"/>
    </location>
</feature>
<dbReference type="PRINTS" id="PR00320">
    <property type="entry name" value="GPROTEINBRPT"/>
</dbReference>
<dbReference type="GO" id="GO:0016226">
    <property type="term" value="P:iron-sulfur cluster assembly"/>
    <property type="evidence" value="ECO:0007669"/>
    <property type="project" value="TreeGrafter"/>
</dbReference>
<dbReference type="InterPro" id="IPR001680">
    <property type="entry name" value="WD40_rpt"/>
</dbReference>
<keyword evidence="5" id="KW-1185">Reference proteome</keyword>
<gene>
    <name evidence="4" type="primary">CIAO1-L</name>
    <name evidence="4" type="ORF">Hamer_G004015</name>
</gene>
<keyword evidence="2" id="KW-0677">Repeat</keyword>
<dbReference type="PANTHER" id="PTHR19920">
    <property type="entry name" value="WD40 PROTEIN CIAO1"/>
    <property type="match status" value="1"/>
</dbReference>
<sequence>MPSHTQDVKKVVFHPSADILASASYDNSIKLYKEDVDDWAVFCTLNGHESTVWGLAFDASGHRLASCSDDGTVKIWQEYHPGNEEGITHQITSLYGNVCVHYLGITVVQYMTLIGAISGAIVTSCGDDAIRDFKEQSESSKNAPVYDLIVTIPQAHTEDVNSVAWNPVVGGLLASASDDGTVKIWDFSKIF</sequence>
<evidence type="ECO:0000256" key="3">
    <source>
        <dbReference type="PROSITE-ProRule" id="PRU00221"/>
    </source>
</evidence>
<dbReference type="PROSITE" id="PS50294">
    <property type="entry name" value="WD_REPEATS_REGION"/>
    <property type="match status" value="3"/>
</dbReference>
<dbReference type="PROSITE" id="PS00678">
    <property type="entry name" value="WD_REPEATS_1"/>
    <property type="match status" value="1"/>
</dbReference>
<dbReference type="GO" id="GO:0097361">
    <property type="term" value="C:cytosolic [4Fe-4S] assembly targeting complex"/>
    <property type="evidence" value="ECO:0007669"/>
    <property type="project" value="TreeGrafter"/>
</dbReference>
<protein>
    <submittedName>
        <fullName evidence="4">Cytosolic iron-sulfur protein assembly protein CIAO1-like</fullName>
    </submittedName>
</protein>
<keyword evidence="1 3" id="KW-0853">WD repeat</keyword>